<dbReference type="SUPFAM" id="SSF56954">
    <property type="entry name" value="Outer membrane efflux proteins (OEP)"/>
    <property type="match status" value="1"/>
</dbReference>
<dbReference type="GO" id="GO:1990281">
    <property type="term" value="C:efflux pump complex"/>
    <property type="evidence" value="ECO:0007669"/>
    <property type="project" value="TreeGrafter"/>
</dbReference>
<comment type="subcellular location">
    <subcellularLocation>
        <location evidence="1">Cell outer membrane</location>
    </subcellularLocation>
</comment>
<dbReference type="EMBL" id="CP042433">
    <property type="protein sequence ID" value="QEC57117.1"/>
    <property type="molecule type" value="Genomic_DNA"/>
</dbReference>
<gene>
    <name evidence="9" type="ORF">FSB75_14800</name>
</gene>
<keyword evidence="8" id="KW-0732">Signal</keyword>
<evidence type="ECO:0000256" key="4">
    <source>
        <dbReference type="ARBA" id="ARBA00022452"/>
    </source>
</evidence>
<accession>A0A5B8UK94</accession>
<evidence type="ECO:0000256" key="1">
    <source>
        <dbReference type="ARBA" id="ARBA00004442"/>
    </source>
</evidence>
<dbReference type="RefSeq" id="WP_146789074.1">
    <property type="nucleotide sequence ID" value="NZ_BAABIO010000003.1"/>
</dbReference>
<organism evidence="9 10">
    <name type="scientific">Flavisolibacter ginsenosidimutans</name>
    <dbReference type="NCBI Taxonomy" id="661481"/>
    <lineage>
        <taxon>Bacteria</taxon>
        <taxon>Pseudomonadati</taxon>
        <taxon>Bacteroidota</taxon>
        <taxon>Chitinophagia</taxon>
        <taxon>Chitinophagales</taxon>
        <taxon>Chitinophagaceae</taxon>
        <taxon>Flavisolibacter</taxon>
    </lineage>
</organism>
<evidence type="ECO:0000256" key="6">
    <source>
        <dbReference type="ARBA" id="ARBA00023136"/>
    </source>
</evidence>
<dbReference type="AlphaFoldDB" id="A0A5B8UK94"/>
<evidence type="ECO:0000313" key="10">
    <source>
        <dbReference type="Proteomes" id="UP000321204"/>
    </source>
</evidence>
<dbReference type="OrthoDB" id="367883at2"/>
<evidence type="ECO:0000256" key="3">
    <source>
        <dbReference type="ARBA" id="ARBA00022448"/>
    </source>
</evidence>
<keyword evidence="7" id="KW-0998">Cell outer membrane</keyword>
<sequence>MTRLVSFVFLSLVASSSQAQSQSDSLLPSATVDQCIRYALTHQPIIQQAGIDEQLTDLSVRNRLADWYPQIGANYSLQHNFQRQTSFFNGVATPVGATNTSAAQLYLNQSIFNRDVLLARSTQGDVRLQARQATESRKIDVVAGVSKAYYDVLTTRQQIQVANENIARLQKSLNDAYYRYTAGVTDKTDYKRAQITLNNTTATKQANEAALKAKVEYLKNLMGYPVNEPLNVVYDSLQMEREVAFDTLQMPEYARRIEYSQLATQRRLQEANVLYQRNAFLPNVSATAGYNFNFLNNNFGKLYANNYPNSFVGLTASVPIFQGGKRKINVRSAQLQLTRTDLDILNLKNAINSQFATALGNYKANLANYNASKANVALAQEVYDVIQLQYKAGVKTYLEVITSEADLRTAQINYFNALYQVLAAKVDAERALGTLAY</sequence>
<dbReference type="GO" id="GO:0015562">
    <property type="term" value="F:efflux transmembrane transporter activity"/>
    <property type="evidence" value="ECO:0007669"/>
    <property type="project" value="InterPro"/>
</dbReference>
<dbReference type="Pfam" id="PF02321">
    <property type="entry name" value="OEP"/>
    <property type="match status" value="2"/>
</dbReference>
<dbReference type="GO" id="GO:0009279">
    <property type="term" value="C:cell outer membrane"/>
    <property type="evidence" value="ECO:0007669"/>
    <property type="project" value="UniProtKB-SubCell"/>
</dbReference>
<keyword evidence="5" id="KW-0812">Transmembrane</keyword>
<keyword evidence="3" id="KW-0813">Transport</keyword>
<evidence type="ECO:0000256" key="8">
    <source>
        <dbReference type="SAM" id="SignalP"/>
    </source>
</evidence>
<evidence type="ECO:0000256" key="7">
    <source>
        <dbReference type="ARBA" id="ARBA00023237"/>
    </source>
</evidence>
<evidence type="ECO:0000256" key="5">
    <source>
        <dbReference type="ARBA" id="ARBA00022692"/>
    </source>
</evidence>
<comment type="similarity">
    <text evidence="2">Belongs to the outer membrane factor (OMF) (TC 1.B.17) family.</text>
</comment>
<reference evidence="9 10" key="1">
    <citation type="journal article" date="2015" name="Int. J. Syst. Evol. Microbiol.">
        <title>Flavisolibacter ginsenosidimutans sp. nov., with ginsenoside-converting activity isolated from soil used for cultivating ginseng.</title>
        <authorList>
            <person name="Zhao Y."/>
            <person name="Liu Q."/>
            <person name="Kang M.S."/>
            <person name="Jin F."/>
            <person name="Yu H."/>
            <person name="Im W.T."/>
        </authorList>
    </citation>
    <scope>NUCLEOTIDE SEQUENCE [LARGE SCALE GENOMIC DNA]</scope>
    <source>
        <strain evidence="9 10">Gsoil 636</strain>
    </source>
</reference>
<dbReference type="InterPro" id="IPR003423">
    <property type="entry name" value="OMP_efflux"/>
</dbReference>
<dbReference type="Gene3D" id="1.20.1600.10">
    <property type="entry name" value="Outer membrane efflux proteins (OEP)"/>
    <property type="match status" value="1"/>
</dbReference>
<evidence type="ECO:0000313" key="9">
    <source>
        <dbReference type="EMBL" id="QEC57117.1"/>
    </source>
</evidence>
<keyword evidence="4" id="KW-1134">Transmembrane beta strand</keyword>
<dbReference type="KEGG" id="fgg:FSB75_14800"/>
<feature type="chain" id="PRO_5022949748" evidence="8">
    <location>
        <begin position="20"/>
        <end position="437"/>
    </location>
</feature>
<dbReference type="InterPro" id="IPR051906">
    <property type="entry name" value="TolC-like"/>
</dbReference>
<name>A0A5B8UK94_9BACT</name>
<dbReference type="PANTHER" id="PTHR30026">
    <property type="entry name" value="OUTER MEMBRANE PROTEIN TOLC"/>
    <property type="match status" value="1"/>
</dbReference>
<dbReference type="GO" id="GO:0015288">
    <property type="term" value="F:porin activity"/>
    <property type="evidence" value="ECO:0007669"/>
    <property type="project" value="TreeGrafter"/>
</dbReference>
<keyword evidence="10" id="KW-1185">Reference proteome</keyword>
<feature type="signal peptide" evidence="8">
    <location>
        <begin position="1"/>
        <end position="19"/>
    </location>
</feature>
<keyword evidence="6" id="KW-0472">Membrane</keyword>
<dbReference type="PANTHER" id="PTHR30026:SF20">
    <property type="entry name" value="OUTER MEMBRANE PROTEIN TOLC"/>
    <property type="match status" value="1"/>
</dbReference>
<proteinExistence type="inferred from homology"/>
<evidence type="ECO:0000256" key="2">
    <source>
        <dbReference type="ARBA" id="ARBA00007613"/>
    </source>
</evidence>
<protein>
    <submittedName>
        <fullName evidence="9">TolC family protein</fullName>
    </submittedName>
</protein>
<dbReference type="Proteomes" id="UP000321204">
    <property type="component" value="Chromosome"/>
</dbReference>